<dbReference type="Proteomes" id="UP000799118">
    <property type="component" value="Unassembled WGS sequence"/>
</dbReference>
<keyword evidence="6" id="KW-1185">Reference proteome</keyword>
<feature type="region of interest" description="Disordered" evidence="1">
    <location>
        <begin position="226"/>
        <end position="312"/>
    </location>
</feature>
<evidence type="ECO:0000259" key="4">
    <source>
        <dbReference type="Pfam" id="PF04478"/>
    </source>
</evidence>
<reference evidence="5" key="1">
    <citation type="journal article" date="2019" name="Environ. Microbiol.">
        <title>Fungal ecological strategies reflected in gene transcription - a case study of two litter decomposers.</title>
        <authorList>
            <person name="Barbi F."/>
            <person name="Kohler A."/>
            <person name="Barry K."/>
            <person name="Baskaran P."/>
            <person name="Daum C."/>
            <person name="Fauchery L."/>
            <person name="Ihrmark K."/>
            <person name="Kuo A."/>
            <person name="LaButti K."/>
            <person name="Lipzen A."/>
            <person name="Morin E."/>
            <person name="Grigoriev I.V."/>
            <person name="Henrissat B."/>
            <person name="Lindahl B."/>
            <person name="Martin F."/>
        </authorList>
    </citation>
    <scope>NUCLEOTIDE SEQUENCE</scope>
    <source>
        <strain evidence="5">JB14</strain>
    </source>
</reference>
<feature type="transmembrane region" description="Helical" evidence="2">
    <location>
        <begin position="164"/>
        <end position="188"/>
    </location>
</feature>
<accession>A0A6A4HNI5</accession>
<feature type="region of interest" description="Disordered" evidence="1">
    <location>
        <begin position="366"/>
        <end position="391"/>
    </location>
</feature>
<feature type="compositionally biased region" description="Polar residues" evidence="1">
    <location>
        <begin position="241"/>
        <end position="251"/>
    </location>
</feature>
<dbReference type="OrthoDB" id="2989174at2759"/>
<keyword evidence="2" id="KW-1133">Transmembrane helix</keyword>
<evidence type="ECO:0000313" key="6">
    <source>
        <dbReference type="Proteomes" id="UP000799118"/>
    </source>
</evidence>
<evidence type="ECO:0000256" key="3">
    <source>
        <dbReference type="SAM" id="SignalP"/>
    </source>
</evidence>
<feature type="compositionally biased region" description="Polar residues" evidence="1">
    <location>
        <begin position="298"/>
        <end position="312"/>
    </location>
</feature>
<sequence length="391" mass="41875">MYITLLIFTWLATAVAAFSISIEENPTVFTSVPLSWTREDSDPTDFWFNSLTVAADGSLNKVLSLQVSNTGSSSGVTNFVFILTGPHVIQVATDENSDYFNSTTPITAIAATSSNSSTSTNSSSCSPSPITTTVTTVTATTSSTATGSSEADLNAATSHTNSSVVIGATIGTIVPLTILLAVLAVLCLRRRAAKRGDTSSMGSLESKNNTLLPNFTGRRRDTIITPFVQTPDPGVTRTKENPGSQFTTRRPSGSPGPFGEKMFARLDPPPTSPVTVTSFADDTATERTRTSRRTQSSNLASVTGTVPQPTQRQQLLEEEASRLRLQIMSMVNHALSSGTQASPEQDVQTQMAAEMERMRAQIEMLEQDRNSSWARGLSDEPPSYLNSIGNR</sequence>
<dbReference type="InterPro" id="IPR007567">
    <property type="entry name" value="Mid2_dom"/>
</dbReference>
<dbReference type="AlphaFoldDB" id="A0A6A4HNI5"/>
<organism evidence="5 6">
    <name type="scientific">Gymnopus androsaceus JB14</name>
    <dbReference type="NCBI Taxonomy" id="1447944"/>
    <lineage>
        <taxon>Eukaryota</taxon>
        <taxon>Fungi</taxon>
        <taxon>Dikarya</taxon>
        <taxon>Basidiomycota</taxon>
        <taxon>Agaricomycotina</taxon>
        <taxon>Agaricomycetes</taxon>
        <taxon>Agaricomycetidae</taxon>
        <taxon>Agaricales</taxon>
        <taxon>Marasmiineae</taxon>
        <taxon>Omphalotaceae</taxon>
        <taxon>Gymnopus</taxon>
    </lineage>
</organism>
<evidence type="ECO:0000313" key="5">
    <source>
        <dbReference type="EMBL" id="KAE9399573.1"/>
    </source>
</evidence>
<gene>
    <name evidence="5" type="ORF">BT96DRAFT_1019465</name>
</gene>
<keyword evidence="2" id="KW-0472">Membrane</keyword>
<evidence type="ECO:0000256" key="2">
    <source>
        <dbReference type="SAM" id="Phobius"/>
    </source>
</evidence>
<protein>
    <recommendedName>
        <fullName evidence="4">Mid2 domain-containing protein</fullName>
    </recommendedName>
</protein>
<evidence type="ECO:0000256" key="1">
    <source>
        <dbReference type="SAM" id="MobiDB-lite"/>
    </source>
</evidence>
<feature type="chain" id="PRO_5025619930" description="Mid2 domain-containing protein" evidence="3">
    <location>
        <begin position="18"/>
        <end position="391"/>
    </location>
</feature>
<keyword evidence="2" id="KW-0812">Transmembrane</keyword>
<dbReference type="Pfam" id="PF04478">
    <property type="entry name" value="Mid2"/>
    <property type="match status" value="1"/>
</dbReference>
<feature type="signal peptide" evidence="3">
    <location>
        <begin position="1"/>
        <end position="17"/>
    </location>
</feature>
<proteinExistence type="predicted"/>
<keyword evidence="3" id="KW-0732">Signal</keyword>
<name>A0A6A4HNI5_9AGAR</name>
<feature type="domain" description="Mid2" evidence="4">
    <location>
        <begin position="133"/>
        <end position="190"/>
    </location>
</feature>
<dbReference type="EMBL" id="ML769468">
    <property type="protein sequence ID" value="KAE9399573.1"/>
    <property type="molecule type" value="Genomic_DNA"/>
</dbReference>